<dbReference type="OrthoDB" id="292964at2759"/>
<feature type="region of interest" description="Disordered" evidence="8">
    <location>
        <begin position="709"/>
        <end position="735"/>
    </location>
</feature>
<evidence type="ECO:0000256" key="8">
    <source>
        <dbReference type="SAM" id="MobiDB-lite"/>
    </source>
</evidence>
<evidence type="ECO:0000256" key="6">
    <source>
        <dbReference type="ARBA" id="ARBA00022801"/>
    </source>
</evidence>
<keyword evidence="7" id="KW-0788">Thiol protease</keyword>
<evidence type="ECO:0000313" key="11">
    <source>
        <dbReference type="Proteomes" id="UP000095085"/>
    </source>
</evidence>
<keyword evidence="11" id="KW-1185">Reference proteome</keyword>
<dbReference type="PROSITE" id="PS50235">
    <property type="entry name" value="USP_3"/>
    <property type="match status" value="1"/>
</dbReference>
<dbReference type="GO" id="GO:0004843">
    <property type="term" value="F:cysteine-type deubiquitinase activity"/>
    <property type="evidence" value="ECO:0007669"/>
    <property type="project" value="UniProtKB-EC"/>
</dbReference>
<dbReference type="PROSITE" id="PS00972">
    <property type="entry name" value="USP_1"/>
    <property type="match status" value="1"/>
</dbReference>
<dbReference type="InterPro" id="IPR006615">
    <property type="entry name" value="Pept_C19_DUSP"/>
</dbReference>
<dbReference type="GO" id="GO:0006508">
    <property type="term" value="P:proteolysis"/>
    <property type="evidence" value="ECO:0007669"/>
    <property type="project" value="UniProtKB-KW"/>
</dbReference>
<feature type="compositionally biased region" description="Low complexity" evidence="8">
    <location>
        <begin position="1265"/>
        <end position="1292"/>
    </location>
</feature>
<dbReference type="InterPro" id="IPR035927">
    <property type="entry name" value="DUSP-like_sf"/>
</dbReference>
<dbReference type="SUPFAM" id="SSF143791">
    <property type="entry name" value="DUSP-like"/>
    <property type="match status" value="1"/>
</dbReference>
<feature type="region of interest" description="Disordered" evidence="8">
    <location>
        <begin position="1161"/>
        <end position="1292"/>
    </location>
</feature>
<keyword evidence="5" id="KW-0833">Ubl conjugation pathway</keyword>
<dbReference type="STRING" id="984485.A0A1E4RFC7"/>
<evidence type="ECO:0000256" key="2">
    <source>
        <dbReference type="ARBA" id="ARBA00009085"/>
    </source>
</evidence>
<feature type="region of interest" description="Disordered" evidence="8">
    <location>
        <begin position="779"/>
        <end position="842"/>
    </location>
</feature>
<dbReference type="RefSeq" id="XP_020074998.1">
    <property type="nucleotide sequence ID" value="XM_020222334.1"/>
</dbReference>
<dbReference type="GeneID" id="30996883"/>
<organism evidence="10 11">
    <name type="scientific">Hyphopichia burtonii NRRL Y-1933</name>
    <dbReference type="NCBI Taxonomy" id="984485"/>
    <lineage>
        <taxon>Eukaryota</taxon>
        <taxon>Fungi</taxon>
        <taxon>Dikarya</taxon>
        <taxon>Ascomycota</taxon>
        <taxon>Saccharomycotina</taxon>
        <taxon>Pichiomycetes</taxon>
        <taxon>Debaryomycetaceae</taxon>
        <taxon>Hyphopichia</taxon>
    </lineage>
</organism>
<comment type="similarity">
    <text evidence="2">Belongs to the peptidase C19 family.</text>
</comment>
<dbReference type="SUPFAM" id="SSF54001">
    <property type="entry name" value="Cysteine proteinases"/>
    <property type="match status" value="1"/>
</dbReference>
<sequence>MVRNLLDVPAQEGDVWHLVSSEYLNEFFNQSVSSFSELKQGLGPVDCTCIVDQYGNLYPEDDEPIGTYNIPPACFHQLTEWFGIKGQPVSRCLIINLETGAKEVERYPPHFVVHTLSKTNSSRNYQYHSSIHNSPSGFSLSQTRTFGDLVESTKLHLSKNLSKSSKFRIWFIEAANIEEFPNLVSISTLIHDIPKKSLVCPNLFHSTMKSQGIGTARIHILVECLDKPSHKYPIDTFLNNFNFDKLDLNSTLSLGGNLGLANLGNTCYMNSALQCLLHVPEINFYFFFNLFELELNESNPLGNKGDVAITFGSLLHKLFDNSNTSQSYVSPRDFKHTIGRYSSLFQGYQQQDSQEFLSWLLDALHEDLNRIYNKPYCEKPELKDEDINNSNAILELARTCWDQHKKRNDSIIVDLFTGMYQSTLVCPECSKTSITFDPFNDLTLPLPINKKWYHTFTVVNLTQSESNPIVKLEVELNKTSNYDELMKYISNFLKVPPHFLFLFEIFRGSFYKDFQEHYDRLKFFPMSEIIGTGDDILIYIIPHDPQNDIIVPVLNTVPDDSTYNMTEPFGLPLFIVLDRKFEVNSFGKIRSKLEQVVKILSKANIEEQYNELKSSPNENTKYFSSKDFPLITKKRSSEDDIVMVGSDVGKSPTKETQDSIQSDQLDTDLDYDEGYDSDISLANPNVGGNFGFEIKYHYEDHQSYRPRGYNRFNSYSSSDSSDNNDRPLNIPHSRPLFRSLPSLAVQLPELKRNYYHYPDYSAQLDREIQDIADEVNENLTDENQDDSNKNSLQSTDSNDKKNTEDFVLVDKNTEQLTNMDSPSVQAPEAASQQLLDEDTESESNLGTLFDSVHALAPPTAYSESGRDSIQDSPGEEDSKIDNHPVLVDKNVTLICEWNPEIYSKFFKEPELQNWIDLENLPNPELEANKAKLARQQKSTISLYDCLSSFSTPEVLGDQDLWYCPRCKDHRQATKTIQIWSTGDLLTIHLKRFQSARSFSDKIDITVDFPIEGLDISPYVASRKLEEESETIDGDVPFQIQKNDLIYDLIAVDNHYGGLGGGHYTASVKNFRDGKWYYYNDGRVTPIKDARECVSGAAYLLFYRKRTASNLVGGERVQTLINEGRMKYEQTLKDTNNKLTTVKNQVEAYSELEREEIKKVTEQEELKKEAEAEVSAKDLESKDSESLDFSSNVNHLTSSTSPTSSSASTSSPPSKAAPVSTKKSRSPGTDDLSAGSENQGDSFNKRKQRLISKDDNENKSIHINDPPLSSLSLQPTSNVASPDSSSSDEVILN</sequence>
<evidence type="ECO:0000256" key="4">
    <source>
        <dbReference type="ARBA" id="ARBA00022670"/>
    </source>
</evidence>
<evidence type="ECO:0000313" key="10">
    <source>
        <dbReference type="EMBL" id="ODV65931.1"/>
    </source>
</evidence>
<proteinExistence type="inferred from homology"/>
<dbReference type="PANTHER" id="PTHR21646">
    <property type="entry name" value="UBIQUITIN CARBOXYL-TERMINAL HYDROLASE"/>
    <property type="match status" value="1"/>
</dbReference>
<dbReference type="GO" id="GO:0016579">
    <property type="term" value="P:protein deubiquitination"/>
    <property type="evidence" value="ECO:0007669"/>
    <property type="project" value="InterPro"/>
</dbReference>
<evidence type="ECO:0000256" key="3">
    <source>
        <dbReference type="ARBA" id="ARBA00012759"/>
    </source>
</evidence>
<feature type="compositionally biased region" description="Basic and acidic residues" evidence="8">
    <location>
        <begin position="1250"/>
        <end position="1261"/>
    </location>
</feature>
<feature type="region of interest" description="Disordered" evidence="8">
    <location>
        <begin position="644"/>
        <end position="666"/>
    </location>
</feature>
<keyword evidence="6" id="KW-0378">Hydrolase</keyword>
<feature type="compositionally biased region" description="Low complexity" evidence="8">
    <location>
        <begin position="1196"/>
        <end position="1220"/>
    </location>
</feature>
<dbReference type="Gene3D" id="3.90.70.10">
    <property type="entry name" value="Cysteine proteinases"/>
    <property type="match status" value="2"/>
</dbReference>
<evidence type="ECO:0000256" key="5">
    <source>
        <dbReference type="ARBA" id="ARBA00022786"/>
    </source>
</evidence>
<dbReference type="EC" id="3.4.19.12" evidence="3"/>
<gene>
    <name evidence="10" type="ORF">HYPBUDRAFT_157981</name>
</gene>
<dbReference type="Gene3D" id="3.30.2230.10">
    <property type="entry name" value="DUSP-like"/>
    <property type="match status" value="1"/>
</dbReference>
<feature type="compositionally biased region" description="Polar residues" evidence="8">
    <location>
        <begin position="814"/>
        <end position="834"/>
    </location>
</feature>
<dbReference type="InterPro" id="IPR018200">
    <property type="entry name" value="USP_CS"/>
</dbReference>
<evidence type="ECO:0000256" key="7">
    <source>
        <dbReference type="ARBA" id="ARBA00022807"/>
    </source>
</evidence>
<feature type="compositionally biased region" description="Basic and acidic residues" evidence="8">
    <location>
        <begin position="1161"/>
        <end position="1184"/>
    </location>
</feature>
<dbReference type="Proteomes" id="UP000095085">
    <property type="component" value="Unassembled WGS sequence"/>
</dbReference>
<feature type="domain" description="USP" evidence="9">
    <location>
        <begin position="258"/>
        <end position="1105"/>
    </location>
</feature>
<reference evidence="11" key="1">
    <citation type="submission" date="2016-05" db="EMBL/GenBank/DDBJ databases">
        <title>Comparative genomics of biotechnologically important yeasts.</title>
        <authorList>
            <consortium name="DOE Joint Genome Institute"/>
            <person name="Riley R."/>
            <person name="Haridas S."/>
            <person name="Wolfe K.H."/>
            <person name="Lopes M.R."/>
            <person name="Hittinger C.T."/>
            <person name="Goker M."/>
            <person name="Salamov A."/>
            <person name="Wisecaver J."/>
            <person name="Long T.M."/>
            <person name="Aerts A.L."/>
            <person name="Barry K."/>
            <person name="Choi C."/>
            <person name="Clum A."/>
            <person name="Coughlan A.Y."/>
            <person name="Deshpande S."/>
            <person name="Douglass A.P."/>
            <person name="Hanson S.J."/>
            <person name="Klenk H.-P."/>
            <person name="Labutti K."/>
            <person name="Lapidus A."/>
            <person name="Lindquist E."/>
            <person name="Lipzen A."/>
            <person name="Meier-Kolthoff J.P."/>
            <person name="Ohm R.A."/>
            <person name="Otillar R.P."/>
            <person name="Pangilinan J."/>
            <person name="Peng Y."/>
            <person name="Rokas A."/>
            <person name="Rosa C.A."/>
            <person name="Scheuner C."/>
            <person name="Sibirny A.A."/>
            <person name="Slot J.C."/>
            <person name="Stielow J.B."/>
            <person name="Sun H."/>
            <person name="Kurtzman C.P."/>
            <person name="Blackwell M."/>
            <person name="Grigoriev I.V."/>
            <person name="Jeffries T.W."/>
        </authorList>
    </citation>
    <scope>NUCLEOTIDE SEQUENCE [LARGE SCALE GENOMIC DNA]</scope>
    <source>
        <strain evidence="11">NRRL Y-1933</strain>
    </source>
</reference>
<dbReference type="InterPro" id="IPR050185">
    <property type="entry name" value="Ub_carboxyl-term_hydrolase"/>
</dbReference>
<dbReference type="InterPro" id="IPR038765">
    <property type="entry name" value="Papain-like_cys_pep_sf"/>
</dbReference>
<dbReference type="Pfam" id="PF00443">
    <property type="entry name" value="UCH"/>
    <property type="match status" value="2"/>
</dbReference>
<protein>
    <recommendedName>
        <fullName evidence="3">ubiquitinyl hydrolase 1</fullName>
        <ecNumber evidence="3">3.4.19.12</ecNumber>
    </recommendedName>
</protein>
<keyword evidence="4" id="KW-0645">Protease</keyword>
<dbReference type="EMBL" id="KV454543">
    <property type="protein sequence ID" value="ODV65931.1"/>
    <property type="molecule type" value="Genomic_DNA"/>
</dbReference>
<feature type="compositionally biased region" description="Polar residues" evidence="8">
    <location>
        <begin position="1186"/>
        <end position="1195"/>
    </location>
</feature>
<feature type="region of interest" description="Disordered" evidence="8">
    <location>
        <begin position="859"/>
        <end position="883"/>
    </location>
</feature>
<dbReference type="InterPro" id="IPR028889">
    <property type="entry name" value="USP"/>
</dbReference>
<accession>A0A1E4RFC7</accession>
<dbReference type="Pfam" id="PF06337">
    <property type="entry name" value="DUSP"/>
    <property type="match status" value="1"/>
</dbReference>
<name>A0A1E4RFC7_9ASCO</name>
<dbReference type="PANTHER" id="PTHR21646:SF24">
    <property type="entry name" value="UBIQUITIN CARBOXYL-TERMINAL HYDROLASE"/>
    <property type="match status" value="1"/>
</dbReference>
<evidence type="ECO:0000256" key="1">
    <source>
        <dbReference type="ARBA" id="ARBA00000707"/>
    </source>
</evidence>
<evidence type="ECO:0000259" key="9">
    <source>
        <dbReference type="PROSITE" id="PS50235"/>
    </source>
</evidence>
<dbReference type="PROSITE" id="PS00973">
    <property type="entry name" value="USP_2"/>
    <property type="match status" value="1"/>
</dbReference>
<comment type="catalytic activity">
    <reaction evidence="1">
        <text>Thiol-dependent hydrolysis of ester, thioester, amide, peptide and isopeptide bonds formed by the C-terminal Gly of ubiquitin (a 76-residue protein attached to proteins as an intracellular targeting signal).</text>
        <dbReference type="EC" id="3.4.19.12"/>
    </reaction>
</comment>
<dbReference type="InterPro" id="IPR001394">
    <property type="entry name" value="Peptidase_C19_UCH"/>
</dbReference>